<sequence length="103" mass="11343">MGEGEAMGQGQGGGRGRGRGHNQVSAEEQRPDCFINKSMLEDPWKLLEPVIWKSLKKQWLPPSLNAKKPRVSESQRQSSSQPNLAEILAASFNEAVEDVPDAE</sequence>
<evidence type="ECO:0000313" key="3">
    <source>
        <dbReference type="Proteomes" id="UP000215914"/>
    </source>
</evidence>
<reference evidence="2" key="2">
    <citation type="submission" date="2020-06" db="EMBL/GenBank/DDBJ databases">
        <title>Helianthus annuus Genome sequencing and assembly Release 2.</title>
        <authorList>
            <person name="Gouzy J."/>
            <person name="Langlade N."/>
            <person name="Munos S."/>
        </authorList>
    </citation>
    <scope>NUCLEOTIDE SEQUENCE</scope>
    <source>
        <tissue evidence="2">Leaves</tissue>
    </source>
</reference>
<proteinExistence type="predicted"/>
<dbReference type="PANTHER" id="PTHR36054:SF2">
    <property type="entry name" value="PROTEIN SICKLE"/>
    <property type="match status" value="1"/>
</dbReference>
<dbReference type="EMBL" id="MNCJ02000328">
    <property type="protein sequence ID" value="KAF5775842.1"/>
    <property type="molecule type" value="Genomic_DNA"/>
</dbReference>
<protein>
    <submittedName>
        <fullName evidence="2">TTDN1/Protein SICKLE</fullName>
    </submittedName>
</protein>
<feature type="region of interest" description="Disordered" evidence="1">
    <location>
        <begin position="63"/>
        <end position="83"/>
    </location>
</feature>
<reference evidence="2" key="1">
    <citation type="journal article" date="2017" name="Nature">
        <title>The sunflower genome provides insights into oil metabolism, flowering and Asterid evolution.</title>
        <authorList>
            <person name="Badouin H."/>
            <person name="Gouzy J."/>
            <person name="Grassa C.J."/>
            <person name="Murat F."/>
            <person name="Staton S.E."/>
            <person name="Cottret L."/>
            <person name="Lelandais-Briere C."/>
            <person name="Owens G.L."/>
            <person name="Carrere S."/>
            <person name="Mayjonade B."/>
            <person name="Legrand L."/>
            <person name="Gill N."/>
            <person name="Kane N.C."/>
            <person name="Bowers J.E."/>
            <person name="Hubner S."/>
            <person name="Bellec A."/>
            <person name="Berard A."/>
            <person name="Berges H."/>
            <person name="Blanchet N."/>
            <person name="Boniface M.C."/>
            <person name="Brunel D."/>
            <person name="Catrice O."/>
            <person name="Chaidir N."/>
            <person name="Claudel C."/>
            <person name="Donnadieu C."/>
            <person name="Faraut T."/>
            <person name="Fievet G."/>
            <person name="Helmstetter N."/>
            <person name="King M."/>
            <person name="Knapp S.J."/>
            <person name="Lai Z."/>
            <person name="Le Paslier M.C."/>
            <person name="Lippi Y."/>
            <person name="Lorenzon L."/>
            <person name="Mandel J.R."/>
            <person name="Marage G."/>
            <person name="Marchand G."/>
            <person name="Marquand E."/>
            <person name="Bret-Mestries E."/>
            <person name="Morien E."/>
            <person name="Nambeesan S."/>
            <person name="Nguyen T."/>
            <person name="Pegot-Espagnet P."/>
            <person name="Pouilly N."/>
            <person name="Raftis F."/>
            <person name="Sallet E."/>
            <person name="Schiex T."/>
            <person name="Thomas J."/>
            <person name="Vandecasteele C."/>
            <person name="Vares D."/>
            <person name="Vear F."/>
            <person name="Vautrin S."/>
            <person name="Crespi M."/>
            <person name="Mangin B."/>
            <person name="Burke J.M."/>
            <person name="Salse J."/>
            <person name="Munos S."/>
            <person name="Vincourt P."/>
            <person name="Rieseberg L.H."/>
            <person name="Langlade N.B."/>
        </authorList>
    </citation>
    <scope>NUCLEOTIDE SEQUENCE</scope>
    <source>
        <tissue evidence="2">Leaves</tissue>
    </source>
</reference>
<dbReference type="Gramene" id="mRNA:HanXRQr2_Chr13g0616561">
    <property type="protein sequence ID" value="CDS:HanXRQr2_Chr13g0616561.1"/>
    <property type="gene ID" value="HanXRQr2_Chr13g0616561"/>
</dbReference>
<comment type="caution">
    <text evidence="2">The sequence shown here is derived from an EMBL/GenBank/DDBJ whole genome shotgun (WGS) entry which is preliminary data.</text>
</comment>
<dbReference type="Proteomes" id="UP000215914">
    <property type="component" value="Unassembled WGS sequence"/>
</dbReference>
<dbReference type="InterPro" id="IPR039292">
    <property type="entry name" value="SICKLE"/>
</dbReference>
<keyword evidence="3" id="KW-1185">Reference proteome</keyword>
<feature type="region of interest" description="Disordered" evidence="1">
    <location>
        <begin position="1"/>
        <end position="31"/>
    </location>
</feature>
<accession>A0A9K3HCJ8</accession>
<organism evidence="2 3">
    <name type="scientific">Helianthus annuus</name>
    <name type="common">Common sunflower</name>
    <dbReference type="NCBI Taxonomy" id="4232"/>
    <lineage>
        <taxon>Eukaryota</taxon>
        <taxon>Viridiplantae</taxon>
        <taxon>Streptophyta</taxon>
        <taxon>Embryophyta</taxon>
        <taxon>Tracheophyta</taxon>
        <taxon>Spermatophyta</taxon>
        <taxon>Magnoliopsida</taxon>
        <taxon>eudicotyledons</taxon>
        <taxon>Gunneridae</taxon>
        <taxon>Pentapetalae</taxon>
        <taxon>asterids</taxon>
        <taxon>campanulids</taxon>
        <taxon>Asterales</taxon>
        <taxon>Asteraceae</taxon>
        <taxon>Asteroideae</taxon>
        <taxon>Heliantheae alliance</taxon>
        <taxon>Heliantheae</taxon>
        <taxon>Helianthus</taxon>
    </lineage>
</organism>
<feature type="compositionally biased region" description="Gly residues" evidence="1">
    <location>
        <begin position="1"/>
        <end position="15"/>
    </location>
</feature>
<dbReference type="GO" id="GO:0035196">
    <property type="term" value="P:miRNA processing"/>
    <property type="evidence" value="ECO:0007669"/>
    <property type="project" value="InterPro"/>
</dbReference>
<dbReference type="GO" id="GO:0000398">
    <property type="term" value="P:mRNA splicing, via spliceosome"/>
    <property type="evidence" value="ECO:0007669"/>
    <property type="project" value="InterPro"/>
</dbReference>
<dbReference type="InterPro" id="IPR028265">
    <property type="entry name" value="TTDN1/SICKLE"/>
</dbReference>
<feature type="compositionally biased region" description="Low complexity" evidence="1">
    <location>
        <begin position="72"/>
        <end position="81"/>
    </location>
</feature>
<dbReference type="Pfam" id="PF15502">
    <property type="entry name" value="MPLKIP"/>
    <property type="match status" value="1"/>
</dbReference>
<dbReference type="PANTHER" id="PTHR36054">
    <property type="entry name" value="PROTEIN SICKLE"/>
    <property type="match status" value="1"/>
</dbReference>
<evidence type="ECO:0000313" key="2">
    <source>
        <dbReference type="EMBL" id="KAF5775842.1"/>
    </source>
</evidence>
<dbReference type="AlphaFoldDB" id="A0A9K3HCJ8"/>
<name>A0A9K3HCJ8_HELAN</name>
<evidence type="ECO:0000256" key="1">
    <source>
        <dbReference type="SAM" id="MobiDB-lite"/>
    </source>
</evidence>
<gene>
    <name evidence="2" type="ORF">HanXRQr2_Chr13g0616561</name>
</gene>